<proteinExistence type="predicted"/>
<gene>
    <name evidence="2" type="ORF">GCM10007350_00280</name>
</gene>
<protein>
    <submittedName>
        <fullName evidence="2">Aminoglycoside phosphotransferase</fullName>
    </submittedName>
</protein>
<dbReference type="InterPro" id="IPR011009">
    <property type="entry name" value="Kinase-like_dom_sf"/>
</dbReference>
<dbReference type="Pfam" id="PF01636">
    <property type="entry name" value="APH"/>
    <property type="match status" value="1"/>
</dbReference>
<dbReference type="RefSeq" id="WP_189458131.1">
    <property type="nucleotide sequence ID" value="NZ_BMYO01000001.1"/>
</dbReference>
<comment type="caution">
    <text evidence="2">The sequence shown here is derived from an EMBL/GenBank/DDBJ whole genome shotgun (WGS) entry which is preliminary data.</text>
</comment>
<dbReference type="Gene3D" id="3.90.1200.10">
    <property type="match status" value="1"/>
</dbReference>
<evidence type="ECO:0000313" key="3">
    <source>
        <dbReference type="Proteomes" id="UP000604737"/>
    </source>
</evidence>
<sequence length="267" mass="29598">MTALIGGGRTAEVFEHDESRVLKLFYDFVDAADVEAEFAKAQLAFANGVFTPEAHALVQHEGRYGIVYQRIAGPSLLRELQRVPWRSAAIARQMAGLHRRIHAVACPPGLGQQKSRLCESIARADGLAARTRHAIVDYTMALPDGEALCHGDFHPDNVLVGQGLWVIDWMTAARGHPACDVARTAMLLECTELPGKLPKAVRTVLVWLQQRLARGYVREYLRLSGLDVGEVAQWRVPNDAARLAERLSPEERRVMLQRIDAALPALR</sequence>
<name>A0ABQ3GU49_9NEIS</name>
<evidence type="ECO:0000259" key="1">
    <source>
        <dbReference type="Pfam" id="PF01636"/>
    </source>
</evidence>
<evidence type="ECO:0000313" key="2">
    <source>
        <dbReference type="EMBL" id="GHD55097.1"/>
    </source>
</evidence>
<keyword evidence="3" id="KW-1185">Reference proteome</keyword>
<organism evidence="2 3">
    <name type="scientific">Jeongeupia chitinilytica</name>
    <dbReference type="NCBI Taxonomy" id="1041641"/>
    <lineage>
        <taxon>Bacteria</taxon>
        <taxon>Pseudomonadati</taxon>
        <taxon>Pseudomonadota</taxon>
        <taxon>Betaproteobacteria</taxon>
        <taxon>Neisseriales</taxon>
        <taxon>Chitinibacteraceae</taxon>
        <taxon>Jeongeupia</taxon>
    </lineage>
</organism>
<reference evidence="3" key="1">
    <citation type="journal article" date="2019" name="Int. J. Syst. Evol. Microbiol.">
        <title>The Global Catalogue of Microorganisms (GCM) 10K type strain sequencing project: providing services to taxonomists for standard genome sequencing and annotation.</title>
        <authorList>
            <consortium name="The Broad Institute Genomics Platform"/>
            <consortium name="The Broad Institute Genome Sequencing Center for Infectious Disease"/>
            <person name="Wu L."/>
            <person name="Ma J."/>
        </authorList>
    </citation>
    <scope>NUCLEOTIDE SEQUENCE [LARGE SCALE GENOMIC DNA]</scope>
    <source>
        <strain evidence="3">KCTC 23701</strain>
    </source>
</reference>
<dbReference type="SUPFAM" id="SSF56112">
    <property type="entry name" value="Protein kinase-like (PK-like)"/>
    <property type="match status" value="1"/>
</dbReference>
<feature type="domain" description="Aminoglycoside phosphotransferase" evidence="1">
    <location>
        <begin position="5"/>
        <end position="194"/>
    </location>
</feature>
<dbReference type="EMBL" id="BMYO01000001">
    <property type="protein sequence ID" value="GHD55097.1"/>
    <property type="molecule type" value="Genomic_DNA"/>
</dbReference>
<accession>A0ABQ3GU49</accession>
<dbReference type="Proteomes" id="UP000604737">
    <property type="component" value="Unassembled WGS sequence"/>
</dbReference>
<dbReference type="InterPro" id="IPR002575">
    <property type="entry name" value="Aminoglycoside_PTrfase"/>
</dbReference>